<feature type="domain" description="RNA polymerase sigma factor 70 region 4 type 2" evidence="8">
    <location>
        <begin position="115"/>
        <end position="165"/>
    </location>
</feature>
<evidence type="ECO:0000259" key="8">
    <source>
        <dbReference type="Pfam" id="PF08281"/>
    </source>
</evidence>
<dbReference type="PANTHER" id="PTHR43133">
    <property type="entry name" value="RNA POLYMERASE ECF-TYPE SIGMA FACTO"/>
    <property type="match status" value="1"/>
</dbReference>
<dbReference type="SUPFAM" id="SSF88659">
    <property type="entry name" value="Sigma3 and sigma4 domains of RNA polymerase sigma factors"/>
    <property type="match status" value="1"/>
</dbReference>
<dbReference type="Pfam" id="PF08281">
    <property type="entry name" value="Sigma70_r4_2"/>
    <property type="match status" value="1"/>
</dbReference>
<dbReference type="Gene3D" id="1.10.1740.10">
    <property type="match status" value="1"/>
</dbReference>
<dbReference type="OrthoDB" id="9794508at2"/>
<gene>
    <name evidence="9" type="ORF">B9T62_08380</name>
</gene>
<dbReference type="EMBL" id="CP021780">
    <property type="protein sequence ID" value="ASA20799.1"/>
    <property type="molecule type" value="Genomic_DNA"/>
</dbReference>
<evidence type="ECO:0000259" key="7">
    <source>
        <dbReference type="Pfam" id="PF04542"/>
    </source>
</evidence>
<evidence type="ECO:0000256" key="4">
    <source>
        <dbReference type="ARBA" id="ARBA00023125"/>
    </source>
</evidence>
<proteinExistence type="inferred from homology"/>
<keyword evidence="2 6" id="KW-0805">Transcription regulation</keyword>
<reference evidence="9 10" key="1">
    <citation type="submission" date="2017-06" db="EMBL/GenBank/DDBJ databases">
        <title>Complete genome sequence of Paenibacillus donghaensis KCTC 13049T isolated from East Sea sediment, South Korea.</title>
        <authorList>
            <person name="Jung B.K."/>
            <person name="Hong S.-J."/>
            <person name="Shin J.-H."/>
        </authorList>
    </citation>
    <scope>NUCLEOTIDE SEQUENCE [LARGE SCALE GENOMIC DNA]</scope>
    <source>
        <strain evidence="9 10">KCTC 13049</strain>
    </source>
</reference>
<dbReference type="Gene3D" id="1.10.10.10">
    <property type="entry name" value="Winged helix-like DNA-binding domain superfamily/Winged helix DNA-binding domain"/>
    <property type="match status" value="1"/>
</dbReference>
<dbReference type="AlphaFoldDB" id="A0A2Z2KFC3"/>
<dbReference type="GO" id="GO:0006950">
    <property type="term" value="P:response to stress"/>
    <property type="evidence" value="ECO:0007669"/>
    <property type="project" value="UniProtKB-ARBA"/>
</dbReference>
<feature type="domain" description="RNA polymerase sigma-70 region 2" evidence="7">
    <location>
        <begin position="19"/>
        <end position="81"/>
    </location>
</feature>
<evidence type="ECO:0000256" key="6">
    <source>
        <dbReference type="RuleBase" id="RU000716"/>
    </source>
</evidence>
<keyword evidence="4 6" id="KW-0238">DNA-binding</keyword>
<dbReference type="Proteomes" id="UP000249890">
    <property type="component" value="Chromosome"/>
</dbReference>
<dbReference type="InterPro" id="IPR036388">
    <property type="entry name" value="WH-like_DNA-bd_sf"/>
</dbReference>
<dbReference type="SUPFAM" id="SSF88946">
    <property type="entry name" value="Sigma2 domain of RNA polymerase sigma factors"/>
    <property type="match status" value="1"/>
</dbReference>
<dbReference type="GO" id="GO:0003677">
    <property type="term" value="F:DNA binding"/>
    <property type="evidence" value="ECO:0007669"/>
    <property type="project" value="UniProtKB-KW"/>
</dbReference>
<sequence length="177" mass="20541">MSDQLNEPTTMNASTLRELMNTYGEDVWNYAYFLSRSGAVADDIAQETFIRAYKHMNSFRGEASVKTWLLQITRNRWYTYRNSGFMKRVILKEQPEPGAAVSAEDAFLEQSLSGDIWRLVLRLPRKHREVLILHAHYNLTMEELALTLGLSLSGAKSRLLRARKQANECWNKELERL</sequence>
<evidence type="ECO:0000256" key="3">
    <source>
        <dbReference type="ARBA" id="ARBA00023082"/>
    </source>
</evidence>
<dbReference type="PANTHER" id="PTHR43133:SF46">
    <property type="entry name" value="RNA POLYMERASE SIGMA-70 FACTOR ECF SUBFAMILY"/>
    <property type="match status" value="1"/>
</dbReference>
<name>A0A2Z2KFC3_9BACL</name>
<accession>A0A2Z2KFC3</accession>
<dbReference type="InterPro" id="IPR013325">
    <property type="entry name" value="RNA_pol_sigma_r2"/>
</dbReference>
<dbReference type="GO" id="GO:0006352">
    <property type="term" value="P:DNA-templated transcription initiation"/>
    <property type="evidence" value="ECO:0007669"/>
    <property type="project" value="InterPro"/>
</dbReference>
<dbReference type="RefSeq" id="WP_087914817.1">
    <property type="nucleotide sequence ID" value="NZ_CP021780.1"/>
</dbReference>
<protein>
    <recommendedName>
        <fullName evidence="6">RNA polymerase sigma factor</fullName>
    </recommendedName>
</protein>
<dbReference type="KEGG" id="pdh:B9T62_08380"/>
<evidence type="ECO:0000256" key="1">
    <source>
        <dbReference type="ARBA" id="ARBA00010641"/>
    </source>
</evidence>
<dbReference type="GO" id="GO:0016987">
    <property type="term" value="F:sigma factor activity"/>
    <property type="evidence" value="ECO:0007669"/>
    <property type="project" value="UniProtKB-KW"/>
</dbReference>
<dbReference type="InterPro" id="IPR000838">
    <property type="entry name" value="RNA_pol_sigma70_ECF_CS"/>
</dbReference>
<dbReference type="InterPro" id="IPR039425">
    <property type="entry name" value="RNA_pol_sigma-70-like"/>
</dbReference>
<dbReference type="InterPro" id="IPR013249">
    <property type="entry name" value="RNA_pol_sigma70_r4_t2"/>
</dbReference>
<evidence type="ECO:0000256" key="2">
    <source>
        <dbReference type="ARBA" id="ARBA00023015"/>
    </source>
</evidence>
<dbReference type="Pfam" id="PF04542">
    <property type="entry name" value="Sigma70_r2"/>
    <property type="match status" value="1"/>
</dbReference>
<organism evidence="9 10">
    <name type="scientific">Paenibacillus donghaensis</name>
    <dbReference type="NCBI Taxonomy" id="414771"/>
    <lineage>
        <taxon>Bacteria</taxon>
        <taxon>Bacillati</taxon>
        <taxon>Bacillota</taxon>
        <taxon>Bacilli</taxon>
        <taxon>Bacillales</taxon>
        <taxon>Paenibacillaceae</taxon>
        <taxon>Paenibacillus</taxon>
    </lineage>
</organism>
<keyword evidence="5 6" id="KW-0804">Transcription</keyword>
<keyword evidence="10" id="KW-1185">Reference proteome</keyword>
<dbReference type="PROSITE" id="PS01063">
    <property type="entry name" value="SIGMA70_ECF"/>
    <property type="match status" value="1"/>
</dbReference>
<comment type="similarity">
    <text evidence="1 6">Belongs to the sigma-70 factor family. ECF subfamily.</text>
</comment>
<evidence type="ECO:0000256" key="5">
    <source>
        <dbReference type="ARBA" id="ARBA00023163"/>
    </source>
</evidence>
<dbReference type="NCBIfam" id="TIGR02937">
    <property type="entry name" value="sigma70-ECF"/>
    <property type="match status" value="1"/>
</dbReference>
<evidence type="ECO:0000313" key="9">
    <source>
        <dbReference type="EMBL" id="ASA20799.1"/>
    </source>
</evidence>
<evidence type="ECO:0000313" key="10">
    <source>
        <dbReference type="Proteomes" id="UP000249890"/>
    </source>
</evidence>
<dbReference type="InterPro" id="IPR013324">
    <property type="entry name" value="RNA_pol_sigma_r3/r4-like"/>
</dbReference>
<dbReference type="InterPro" id="IPR007627">
    <property type="entry name" value="RNA_pol_sigma70_r2"/>
</dbReference>
<dbReference type="InterPro" id="IPR014284">
    <property type="entry name" value="RNA_pol_sigma-70_dom"/>
</dbReference>
<keyword evidence="3 6" id="KW-0731">Sigma factor</keyword>